<keyword evidence="2" id="KW-1185">Reference proteome</keyword>
<organism evidence="1 2">
    <name type="scientific">Paramecium sonneborni</name>
    <dbReference type="NCBI Taxonomy" id="65129"/>
    <lineage>
        <taxon>Eukaryota</taxon>
        <taxon>Sar</taxon>
        <taxon>Alveolata</taxon>
        <taxon>Ciliophora</taxon>
        <taxon>Intramacronucleata</taxon>
        <taxon>Oligohymenophorea</taxon>
        <taxon>Peniculida</taxon>
        <taxon>Parameciidae</taxon>
        <taxon>Paramecium</taxon>
    </lineage>
</organism>
<protein>
    <submittedName>
        <fullName evidence="1">Uncharacterized protein</fullName>
    </submittedName>
</protein>
<evidence type="ECO:0000313" key="2">
    <source>
        <dbReference type="Proteomes" id="UP000692954"/>
    </source>
</evidence>
<dbReference type="EMBL" id="CAJJDN010000135">
    <property type="protein sequence ID" value="CAD8121879.1"/>
    <property type="molecule type" value="Genomic_DNA"/>
</dbReference>
<proteinExistence type="predicted"/>
<name>A0A8S1R2N7_9CILI</name>
<dbReference type="AlphaFoldDB" id="A0A8S1R2N7"/>
<accession>A0A8S1R2N7</accession>
<evidence type="ECO:0000313" key="1">
    <source>
        <dbReference type="EMBL" id="CAD8121879.1"/>
    </source>
</evidence>
<reference evidence="1" key="1">
    <citation type="submission" date="2021-01" db="EMBL/GenBank/DDBJ databases">
        <authorList>
            <consortium name="Genoscope - CEA"/>
            <person name="William W."/>
        </authorList>
    </citation>
    <scope>NUCLEOTIDE SEQUENCE</scope>
</reference>
<sequence length="79" mass="9423">MKQMRPFIPGGDLNTRVKRKISGYQSCFEGKNPKKNIRIKFWKLKIIDYIFVQTRSVLEQFLIVNIKSSSLRIIFKFKL</sequence>
<dbReference type="Proteomes" id="UP000692954">
    <property type="component" value="Unassembled WGS sequence"/>
</dbReference>
<gene>
    <name evidence="1" type="ORF">PSON_ATCC_30995.1.T1350020</name>
</gene>
<comment type="caution">
    <text evidence="1">The sequence shown here is derived from an EMBL/GenBank/DDBJ whole genome shotgun (WGS) entry which is preliminary data.</text>
</comment>